<evidence type="ECO:0000256" key="4">
    <source>
        <dbReference type="ARBA" id="ARBA00022840"/>
    </source>
</evidence>
<evidence type="ECO:0000313" key="9">
    <source>
        <dbReference type="Proteomes" id="UP000386847"/>
    </source>
</evidence>
<dbReference type="InterPro" id="IPR050166">
    <property type="entry name" value="ABC_transporter_ATP-bind"/>
</dbReference>
<sequence length="247" mass="26847">MTPTLPGTSLPRTDLPPTTVSLRSVSRRYGKSTVLDGLDLDIGAGDFVALLGRSGSGKSTLLRALAGLDAEATGTVEVTGATSVAFQQPRLLPWRRVWQNVVLGLPRTAATRERAAAALAEVDLAGYGERWPATLSGGQAQRVSLARALVREPALLLLDEPFGALDALTRLAMHDVLEELWRRHRFAVLLVTHDVDEAVRLADRLLVLRDGRIQADHRNPTDRPRTRAATADLRQQVLTDLGVTHHD</sequence>
<dbReference type="RefSeq" id="WP_153571596.1">
    <property type="nucleotide sequence ID" value="NZ_CP045725.1"/>
</dbReference>
<dbReference type="Gene3D" id="3.40.50.300">
    <property type="entry name" value="P-loop containing nucleotide triphosphate hydrolases"/>
    <property type="match status" value="1"/>
</dbReference>
<evidence type="ECO:0000256" key="3">
    <source>
        <dbReference type="ARBA" id="ARBA00022741"/>
    </source>
</evidence>
<name>A0A5Q2F8B9_9ACTN</name>
<dbReference type="InterPro" id="IPR017871">
    <property type="entry name" value="ABC_transporter-like_CS"/>
</dbReference>
<evidence type="ECO:0000256" key="6">
    <source>
        <dbReference type="ARBA" id="ARBA00023136"/>
    </source>
</evidence>
<dbReference type="PANTHER" id="PTHR42788">
    <property type="entry name" value="TAURINE IMPORT ATP-BINDING PROTEIN-RELATED"/>
    <property type="match status" value="1"/>
</dbReference>
<dbReference type="SUPFAM" id="SSF52540">
    <property type="entry name" value="P-loop containing nucleoside triphosphate hydrolases"/>
    <property type="match status" value="1"/>
</dbReference>
<keyword evidence="4 8" id="KW-0067">ATP-binding</keyword>
<proteinExistence type="predicted"/>
<protein>
    <submittedName>
        <fullName evidence="8">ATP-binding cassette domain-containing protein</fullName>
    </submittedName>
</protein>
<accession>A0A5Q2F8B9</accession>
<keyword evidence="6" id="KW-0472">Membrane</keyword>
<dbReference type="EMBL" id="CP045725">
    <property type="protein sequence ID" value="QGF23069.1"/>
    <property type="molecule type" value="Genomic_DNA"/>
</dbReference>
<dbReference type="AlphaFoldDB" id="A0A5Q2F8B9"/>
<keyword evidence="1" id="KW-0813">Transport</keyword>
<keyword evidence="9" id="KW-1185">Reference proteome</keyword>
<dbReference type="GO" id="GO:0005524">
    <property type="term" value="F:ATP binding"/>
    <property type="evidence" value="ECO:0007669"/>
    <property type="project" value="UniProtKB-KW"/>
</dbReference>
<dbReference type="PROSITE" id="PS00211">
    <property type="entry name" value="ABC_TRANSPORTER_1"/>
    <property type="match status" value="1"/>
</dbReference>
<dbReference type="Proteomes" id="UP000386847">
    <property type="component" value="Chromosome"/>
</dbReference>
<keyword evidence="5" id="KW-1278">Translocase</keyword>
<dbReference type="PROSITE" id="PS50893">
    <property type="entry name" value="ABC_TRANSPORTER_2"/>
    <property type="match status" value="1"/>
</dbReference>
<evidence type="ECO:0000256" key="5">
    <source>
        <dbReference type="ARBA" id="ARBA00022967"/>
    </source>
</evidence>
<keyword evidence="2" id="KW-1003">Cell membrane</keyword>
<evidence type="ECO:0000256" key="2">
    <source>
        <dbReference type="ARBA" id="ARBA00022475"/>
    </source>
</evidence>
<dbReference type="InterPro" id="IPR003593">
    <property type="entry name" value="AAA+_ATPase"/>
</dbReference>
<dbReference type="GO" id="GO:0016887">
    <property type="term" value="F:ATP hydrolysis activity"/>
    <property type="evidence" value="ECO:0007669"/>
    <property type="project" value="InterPro"/>
</dbReference>
<dbReference type="SMART" id="SM00382">
    <property type="entry name" value="AAA"/>
    <property type="match status" value="1"/>
</dbReference>
<dbReference type="InterPro" id="IPR003439">
    <property type="entry name" value="ABC_transporter-like_ATP-bd"/>
</dbReference>
<reference evidence="8 9" key="1">
    <citation type="submission" date="2019-10" db="EMBL/GenBank/DDBJ databases">
        <title>Genomic analysis of Raineyella sp. CBA3103.</title>
        <authorList>
            <person name="Roh S.W."/>
        </authorList>
    </citation>
    <scope>NUCLEOTIDE SEQUENCE [LARGE SCALE GENOMIC DNA]</scope>
    <source>
        <strain evidence="8 9">CBA3103</strain>
    </source>
</reference>
<evidence type="ECO:0000313" key="8">
    <source>
        <dbReference type="EMBL" id="QGF23069.1"/>
    </source>
</evidence>
<dbReference type="Pfam" id="PF00005">
    <property type="entry name" value="ABC_tran"/>
    <property type="match status" value="1"/>
</dbReference>
<organism evidence="8 9">
    <name type="scientific">Raineyella fluvialis</name>
    <dbReference type="NCBI Taxonomy" id="2662261"/>
    <lineage>
        <taxon>Bacteria</taxon>
        <taxon>Bacillati</taxon>
        <taxon>Actinomycetota</taxon>
        <taxon>Actinomycetes</taxon>
        <taxon>Propionibacteriales</taxon>
        <taxon>Propionibacteriaceae</taxon>
        <taxon>Raineyella</taxon>
    </lineage>
</organism>
<evidence type="ECO:0000259" key="7">
    <source>
        <dbReference type="PROSITE" id="PS50893"/>
    </source>
</evidence>
<dbReference type="InterPro" id="IPR027417">
    <property type="entry name" value="P-loop_NTPase"/>
</dbReference>
<gene>
    <name evidence="8" type="ORF">Rai3103_04625</name>
</gene>
<evidence type="ECO:0000256" key="1">
    <source>
        <dbReference type="ARBA" id="ARBA00022448"/>
    </source>
</evidence>
<dbReference type="KEGG" id="rain:Rai3103_04625"/>
<dbReference type="PANTHER" id="PTHR42788:SF17">
    <property type="entry name" value="ALIPHATIC SULFONATES IMPORT ATP-BINDING PROTEIN SSUB"/>
    <property type="match status" value="1"/>
</dbReference>
<feature type="domain" description="ABC transporter" evidence="7">
    <location>
        <begin position="20"/>
        <end position="235"/>
    </location>
</feature>
<keyword evidence="3" id="KW-0547">Nucleotide-binding</keyword>